<dbReference type="PANTHER" id="PTHR43433">
    <property type="entry name" value="HYDROLASE, ALPHA/BETA FOLD FAMILY PROTEIN"/>
    <property type="match status" value="1"/>
</dbReference>
<keyword evidence="3" id="KW-1185">Reference proteome</keyword>
<dbReference type="RefSeq" id="WP_083226612.1">
    <property type="nucleotide sequence ID" value="NZ_MASI01000004.1"/>
</dbReference>
<evidence type="ECO:0000313" key="2">
    <source>
        <dbReference type="EMBL" id="ODA67130.1"/>
    </source>
</evidence>
<dbReference type="GO" id="GO:0019806">
    <property type="term" value="F:bromide peroxidase activity"/>
    <property type="evidence" value="ECO:0007669"/>
    <property type="project" value="UniProtKB-EC"/>
</dbReference>
<dbReference type="STRING" id="1177755.A7A08_01876"/>
<dbReference type="OrthoDB" id="9812774at2"/>
<feature type="domain" description="AB hydrolase-1" evidence="1">
    <location>
        <begin position="61"/>
        <end position="180"/>
    </location>
</feature>
<dbReference type="AlphaFoldDB" id="A0A1E2RYA3"/>
<protein>
    <submittedName>
        <fullName evidence="2">Putative non-heme bromoperoxidase BpoC</fullName>
        <ecNumber evidence="2">1.11.1.18</ecNumber>
    </submittedName>
</protein>
<dbReference type="EC" id="1.11.1.18" evidence="2"/>
<dbReference type="Proteomes" id="UP000095087">
    <property type="component" value="Unassembled WGS sequence"/>
</dbReference>
<evidence type="ECO:0000259" key="1">
    <source>
        <dbReference type="Pfam" id="PF00561"/>
    </source>
</evidence>
<organism evidence="2 3">
    <name type="scientific">Methyloligella halotolerans</name>
    <dbReference type="NCBI Taxonomy" id="1177755"/>
    <lineage>
        <taxon>Bacteria</taxon>
        <taxon>Pseudomonadati</taxon>
        <taxon>Pseudomonadota</taxon>
        <taxon>Alphaproteobacteria</taxon>
        <taxon>Hyphomicrobiales</taxon>
        <taxon>Hyphomicrobiaceae</taxon>
        <taxon>Methyloligella</taxon>
    </lineage>
</organism>
<gene>
    <name evidence="2" type="ORF">A7A08_01876</name>
</gene>
<dbReference type="PANTHER" id="PTHR43433:SF5">
    <property type="entry name" value="AB HYDROLASE-1 DOMAIN-CONTAINING PROTEIN"/>
    <property type="match status" value="1"/>
</dbReference>
<evidence type="ECO:0000313" key="3">
    <source>
        <dbReference type="Proteomes" id="UP000095087"/>
    </source>
</evidence>
<proteinExistence type="predicted"/>
<dbReference type="InterPro" id="IPR050471">
    <property type="entry name" value="AB_hydrolase"/>
</dbReference>
<sequence>MPFHRIRQRTSASLLYAVAIALLAIVPAGTAFGASLEGWSRKMIDKGDVHIEIFERGEGQTVLMHPSLGRPAQDFEALGNSVAKAGYHVVLINPRGIGESTGPMETVKLQDLGNDVWMVADQLGLENVFMLGQNFGNRVSRTVSSLQPDRVIGLMLLAAGGEIQPSKATWAEFEKMYDPKLSPEEHREAVMNSMFAPGNSPEAFLDGWHTKTAELQTKAAERTDFKPLFNGGTAPALVVQGLQDKIAPPQNAFDFVSNRPNARLVAFPNMGHAMLPEQPDHIADAVINFLNDQK</sequence>
<reference evidence="2 3" key="1">
    <citation type="submission" date="2016-07" db="EMBL/GenBank/DDBJ databases">
        <title>Draft genome sequence of Methyloligella halotolerans C2T (VKM B-2706T=CCUG 61687T=DSM 25045T), a halotolerant polyhydroxybutyrate accumulating methylotroph.</title>
        <authorList>
            <person name="Vasilenko O.V."/>
            <person name="Doronina N.V."/>
            <person name="Poroshina M.N."/>
            <person name="Tarlachkov S.V."/>
            <person name="Trotsenko Y.A."/>
        </authorList>
    </citation>
    <scope>NUCLEOTIDE SEQUENCE [LARGE SCALE GENOMIC DNA]</scope>
    <source>
        <strain evidence="2 3">VKM B-2706</strain>
    </source>
</reference>
<dbReference type="EMBL" id="MASI01000004">
    <property type="protein sequence ID" value="ODA67130.1"/>
    <property type="molecule type" value="Genomic_DNA"/>
</dbReference>
<dbReference type="SUPFAM" id="SSF53474">
    <property type="entry name" value="alpha/beta-Hydrolases"/>
    <property type="match status" value="1"/>
</dbReference>
<name>A0A1E2RYA3_9HYPH</name>
<comment type="caution">
    <text evidence="2">The sequence shown here is derived from an EMBL/GenBank/DDBJ whole genome shotgun (WGS) entry which is preliminary data.</text>
</comment>
<keyword evidence="2" id="KW-0560">Oxidoreductase</keyword>
<dbReference type="Pfam" id="PF00561">
    <property type="entry name" value="Abhydrolase_1"/>
    <property type="match status" value="1"/>
</dbReference>
<keyword evidence="2" id="KW-0575">Peroxidase</keyword>
<dbReference type="Gene3D" id="3.40.50.1820">
    <property type="entry name" value="alpha/beta hydrolase"/>
    <property type="match status" value="1"/>
</dbReference>
<dbReference type="InterPro" id="IPR000073">
    <property type="entry name" value="AB_hydrolase_1"/>
</dbReference>
<dbReference type="PRINTS" id="PR00111">
    <property type="entry name" value="ABHYDROLASE"/>
</dbReference>
<accession>A0A1E2RYA3</accession>
<dbReference type="InterPro" id="IPR029058">
    <property type="entry name" value="AB_hydrolase_fold"/>
</dbReference>